<sequence length="645" mass="72268">MAARVLAAVLLSTLVLISTTTAASIYGLDAAISAGRKVDPHATNDTFFALPPAIRRFLARPSHFNTLERIAYLNSFQILLPIHVRLVGFADDDPWQLQNHITNFISAINSDSQVHVIGGSDAEPHDIMVRTKLSLDVNKVSDRGLAERLSDSIRSHMEPSSPVMRSNLHSVPYTAVDNIIRKDMDSYSSDSPYVIYLLNLEPPGKQYAYSYTVKDSSPGFSKCLGTLWTGSDRYLWVDLKAGPVDYGPALSGEGVLPRGEFHPLATMHSAWKTQKDFLTDLSSLIWSAVRLLFMPALRIPVYYESELLVQFIHIHDDPEIDRRGLDWGVIEETFLAETSRGLLLTEQTLKFKKYSVRFSDCPACVVAVSRSTRSYTSRFLFDNYTLLVSEYLDSKTLHQALTLAHDDLVTIAGIASDHDAGKTMPVYVLDLGHDRPLMLDRFHQAIAFRDMVVAVRSRSSQTVSDYNCNGRHVLTQARNLERPIVGALLQSLWGVSPTHLSWSPQHNSTLVDYTWSIGQTPFGPFSESMSLAFVQRDAAPRNVLLTTLNSTISSATDVLSYVIDHGGEKKLLGHKRHIEFTQRWNLLQYKLDKAVSAISHFDFNAALYFIKSSDYDLFAIHTLFYQAAAELEASLVCFKDPPFPW</sequence>
<dbReference type="PANTHER" id="PTHR31515:SF4">
    <property type="entry name" value="TRANSMEMBRANE PROTEIN"/>
    <property type="match status" value="1"/>
</dbReference>
<dbReference type="Proteomes" id="UP000824469">
    <property type="component" value="Unassembled WGS sequence"/>
</dbReference>
<feature type="domain" description="DUF7906" evidence="2">
    <location>
        <begin position="80"/>
        <end position="295"/>
    </location>
</feature>
<dbReference type="Pfam" id="PF25483">
    <property type="entry name" value="DUF7906"/>
    <property type="match status" value="1"/>
</dbReference>
<organism evidence="3 4">
    <name type="scientific">Taxus chinensis</name>
    <name type="common">Chinese yew</name>
    <name type="synonym">Taxus wallichiana var. chinensis</name>
    <dbReference type="NCBI Taxonomy" id="29808"/>
    <lineage>
        <taxon>Eukaryota</taxon>
        <taxon>Viridiplantae</taxon>
        <taxon>Streptophyta</taxon>
        <taxon>Embryophyta</taxon>
        <taxon>Tracheophyta</taxon>
        <taxon>Spermatophyta</taxon>
        <taxon>Pinopsida</taxon>
        <taxon>Pinidae</taxon>
        <taxon>Conifers II</taxon>
        <taxon>Cupressales</taxon>
        <taxon>Taxaceae</taxon>
        <taxon>Taxus</taxon>
    </lineage>
</organism>
<dbReference type="AlphaFoldDB" id="A0AA38LFQ4"/>
<comment type="caution">
    <text evidence="3">The sequence shown here is derived from an EMBL/GenBank/DDBJ whole genome shotgun (WGS) entry which is preliminary data.</text>
</comment>
<name>A0AA38LFQ4_TAXCH</name>
<dbReference type="EMBL" id="JAHRHJ020000003">
    <property type="protein sequence ID" value="KAH9323148.1"/>
    <property type="molecule type" value="Genomic_DNA"/>
</dbReference>
<reference evidence="3 4" key="1">
    <citation type="journal article" date="2021" name="Nat. Plants">
        <title>The Taxus genome provides insights into paclitaxel biosynthesis.</title>
        <authorList>
            <person name="Xiong X."/>
            <person name="Gou J."/>
            <person name="Liao Q."/>
            <person name="Li Y."/>
            <person name="Zhou Q."/>
            <person name="Bi G."/>
            <person name="Li C."/>
            <person name="Du R."/>
            <person name="Wang X."/>
            <person name="Sun T."/>
            <person name="Guo L."/>
            <person name="Liang H."/>
            <person name="Lu P."/>
            <person name="Wu Y."/>
            <person name="Zhang Z."/>
            <person name="Ro D.K."/>
            <person name="Shang Y."/>
            <person name="Huang S."/>
            <person name="Yan J."/>
        </authorList>
    </citation>
    <scope>NUCLEOTIDE SEQUENCE [LARGE SCALE GENOMIC DNA]</scope>
    <source>
        <strain evidence="3">Ta-2019</strain>
    </source>
</reference>
<evidence type="ECO:0000256" key="1">
    <source>
        <dbReference type="SAM" id="SignalP"/>
    </source>
</evidence>
<evidence type="ECO:0000259" key="2">
    <source>
        <dbReference type="Pfam" id="PF25483"/>
    </source>
</evidence>
<feature type="signal peptide" evidence="1">
    <location>
        <begin position="1"/>
        <end position="22"/>
    </location>
</feature>
<dbReference type="InterPro" id="IPR057228">
    <property type="entry name" value="DUF7906"/>
</dbReference>
<evidence type="ECO:0000313" key="4">
    <source>
        <dbReference type="Proteomes" id="UP000824469"/>
    </source>
</evidence>
<evidence type="ECO:0000313" key="3">
    <source>
        <dbReference type="EMBL" id="KAH9323148.1"/>
    </source>
</evidence>
<dbReference type="OMA" id="LDWKLIE"/>
<dbReference type="PANTHER" id="PTHR31515">
    <property type="entry name" value="TRANSMEMBRANE PROTEIN-RELATED"/>
    <property type="match status" value="1"/>
</dbReference>
<protein>
    <recommendedName>
        <fullName evidence="2">DUF7906 domain-containing protein</fullName>
    </recommendedName>
</protein>
<keyword evidence="4" id="KW-1185">Reference proteome</keyword>
<proteinExistence type="predicted"/>
<feature type="chain" id="PRO_5041397048" description="DUF7906 domain-containing protein" evidence="1">
    <location>
        <begin position="23"/>
        <end position="645"/>
    </location>
</feature>
<keyword evidence="1" id="KW-0732">Signal</keyword>
<feature type="non-terminal residue" evidence="3">
    <location>
        <position position="645"/>
    </location>
</feature>
<gene>
    <name evidence="3" type="ORF">KI387_017787</name>
</gene>
<accession>A0AA38LFQ4</accession>